<name>A0A0M4MYJ3_9CLOS</name>
<protein>
    <submittedName>
        <fullName evidence="1">26.9-kDa protein</fullName>
    </submittedName>
</protein>
<dbReference type="RefSeq" id="YP_009507972.1">
    <property type="nucleotide sequence ID" value="NC_038789.1"/>
</dbReference>
<organism evidence="1 2">
    <name type="scientific">Tetterwort vein chlorosis virus</name>
    <dbReference type="NCBI Taxonomy" id="1712389"/>
    <lineage>
        <taxon>Viruses</taxon>
        <taxon>Riboviria</taxon>
        <taxon>Orthornavirae</taxon>
        <taxon>Kitrinoviricota</taxon>
        <taxon>Alsuviricetes</taxon>
        <taxon>Martellivirales</taxon>
        <taxon>Closteroviridae</taxon>
        <taxon>Crinivirus</taxon>
        <taxon>Crinivirus chelidonii</taxon>
    </lineage>
</organism>
<evidence type="ECO:0000313" key="2">
    <source>
        <dbReference type="Proteomes" id="UP000234780"/>
    </source>
</evidence>
<reference evidence="1 2" key="1">
    <citation type="submission" date="2015-03" db="EMBL/GenBank/DDBJ databases">
        <title>Nucleotide sequence and genome organization of Tetterwort vein chlorosis virus, a new member of the genus Crinivirus.</title>
        <authorList>
            <person name="Zhao F."/>
            <person name="Yoo R.H."/>
            <person name="Lim S."/>
            <person name="Igori D."/>
            <person name="Lee S.H."/>
            <person name="Moon J.S."/>
        </authorList>
    </citation>
    <scope>NUCLEOTIDE SEQUENCE [LARGE SCALE GENOMIC DNA]</scope>
    <source>
        <strain evidence="1">Yesan</strain>
    </source>
</reference>
<dbReference type="KEGG" id="vg:37619180"/>
<dbReference type="GeneID" id="37619180"/>
<dbReference type="EMBL" id="KR002687">
    <property type="protein sequence ID" value="ALE18225.1"/>
    <property type="molecule type" value="Genomic_RNA"/>
</dbReference>
<keyword evidence="2" id="KW-1185">Reference proteome</keyword>
<sequence length="229" mass="26881">MMEYPIEYARNDGGNNESLINIISHNFNSIVNIIENYCMYDVHVIDAAIETSHILINMCKTCSGEINLYSLNNKRVESLRQMNISVNQVVEEKHTLFPTLKGWQLEEIIYQLIPVLSFLRSVMTCIMDDFNVNNLFAVHKITCVSELNDSLYYYLKNKFNFGENVLVDISLFVDNSDKLENLMLKQKIRKYLDKNAREYLKEYITKNIMFELNFSFTCFGINIKQIKNF</sequence>
<dbReference type="Proteomes" id="UP000234780">
    <property type="component" value="Genome"/>
</dbReference>
<evidence type="ECO:0000313" key="1">
    <source>
        <dbReference type="EMBL" id="ALE18225.1"/>
    </source>
</evidence>
<dbReference type="OrthoDB" id="15854at10239"/>
<proteinExistence type="predicted"/>
<accession>A0A0M4MYJ3</accession>